<dbReference type="AlphaFoldDB" id="I7FIJ9"/>
<organism evidence="1 2">
    <name type="scientific">Mycolicibacterium smegmatis (strain ATCC 700084 / mc(2)155)</name>
    <name type="common">Mycobacterium smegmatis</name>
    <dbReference type="NCBI Taxonomy" id="246196"/>
    <lineage>
        <taxon>Bacteria</taxon>
        <taxon>Bacillati</taxon>
        <taxon>Actinomycetota</taxon>
        <taxon>Actinomycetes</taxon>
        <taxon>Mycobacteriales</taxon>
        <taxon>Mycobacteriaceae</taxon>
        <taxon>Mycolicibacterium</taxon>
    </lineage>
</organism>
<dbReference type="KEGG" id="msg:MSMEI_2143"/>
<sequence length="85" mass="9244">MLGVARRRILVRHEFVEILPGLGIFDAAAEPWRPGSSLRGNGPAGDLYVKVGVGRCDRRGKRPGTGSTANDIEFVVPHRLLVPQN</sequence>
<reference evidence="1 2" key="1">
    <citation type="journal article" date="2007" name="Genome Biol.">
        <title>Interrupted coding sequences in Mycobacterium smegmatis: authentic mutations or sequencing errors?</title>
        <authorList>
            <person name="Deshayes C."/>
            <person name="Perrodou E."/>
            <person name="Gallien S."/>
            <person name="Euphrasie D."/>
            <person name="Schaeffer C."/>
            <person name="Van-Dorsselaer A."/>
            <person name="Poch O."/>
            <person name="Lecompte O."/>
            <person name="Reyrat J.M."/>
        </authorList>
    </citation>
    <scope>NUCLEOTIDE SEQUENCE [LARGE SCALE GENOMIC DNA]</scope>
    <source>
        <strain evidence="2">ATCC 700084 / mc(2)155</strain>
    </source>
</reference>
<gene>
    <name evidence="1" type="ordered locus">MSMEI_2143</name>
</gene>
<evidence type="ECO:0000313" key="2">
    <source>
        <dbReference type="Proteomes" id="UP000006158"/>
    </source>
</evidence>
<name>I7FIJ9_MYCS2</name>
<dbReference type="Proteomes" id="UP000006158">
    <property type="component" value="Chromosome"/>
</dbReference>
<evidence type="ECO:0000313" key="1">
    <source>
        <dbReference type="EMBL" id="AFP38613.1"/>
    </source>
</evidence>
<protein>
    <submittedName>
        <fullName evidence="1">Uncharacterized protein</fullName>
    </submittedName>
</protein>
<dbReference type="EMBL" id="CP001663">
    <property type="protein sequence ID" value="AFP38613.1"/>
    <property type="molecule type" value="Genomic_DNA"/>
</dbReference>
<reference evidence="1 2" key="2">
    <citation type="journal article" date="2009" name="Genome Res.">
        <title>Ortho-proteogenomics: multiple proteomes investigation through orthology and a new MS-based protocol.</title>
        <authorList>
            <person name="Gallien S."/>
            <person name="Perrodou E."/>
            <person name="Carapito C."/>
            <person name="Deshayes C."/>
            <person name="Reyrat J.M."/>
            <person name="Van Dorsselaer A."/>
            <person name="Poch O."/>
            <person name="Schaeffer C."/>
            <person name="Lecompte O."/>
        </authorList>
    </citation>
    <scope>NUCLEOTIDE SEQUENCE [LARGE SCALE GENOMIC DNA]</scope>
    <source>
        <strain evidence="2">ATCC 700084 / mc(2)155</strain>
    </source>
</reference>
<accession>I7FIJ9</accession>
<proteinExistence type="predicted"/>